<dbReference type="CDD" id="cd01045">
    <property type="entry name" value="Ferritin_like_AB"/>
    <property type="match status" value="1"/>
</dbReference>
<evidence type="ECO:0000313" key="2">
    <source>
        <dbReference type="Proteomes" id="UP000348942"/>
    </source>
</evidence>
<dbReference type="InterPro" id="IPR009078">
    <property type="entry name" value="Ferritin-like_SF"/>
</dbReference>
<name>A0A5Q0TK64_9VIBR</name>
<evidence type="ECO:0000313" key="1">
    <source>
        <dbReference type="EMBL" id="QGA66505.1"/>
    </source>
</evidence>
<dbReference type="Gene3D" id="1.20.1260.10">
    <property type="match status" value="1"/>
</dbReference>
<dbReference type="SUPFAM" id="SSF47240">
    <property type="entry name" value="Ferritin-like"/>
    <property type="match status" value="1"/>
</dbReference>
<accession>A0A5Q0TK64</accession>
<dbReference type="InterPro" id="IPR012347">
    <property type="entry name" value="Ferritin-like"/>
</dbReference>
<dbReference type="AlphaFoldDB" id="A0A5Q0TK64"/>
<organism evidence="1 2">
    <name type="scientific">Vibrio algicola</name>
    <dbReference type="NCBI Taxonomy" id="2662262"/>
    <lineage>
        <taxon>Bacteria</taxon>
        <taxon>Pseudomonadati</taxon>
        <taxon>Pseudomonadota</taxon>
        <taxon>Gammaproteobacteria</taxon>
        <taxon>Vibrionales</taxon>
        <taxon>Vibrionaceae</taxon>
        <taxon>Vibrio</taxon>
    </lineage>
</organism>
<sequence>MIINFNANEVLIMAEEIEKQSCDFYVKAAEQVESQENRDFLLKLASFEFTHKSFFKELRAELGCNEKEAPVFDPNNEASAYCRSFAQIQSLFDGDADFNDMLSILKFAINKEKDAILFYSRIKEFVPEVKGSEKLDEIIAEEHSHIKILTAYADKIAINAF</sequence>
<dbReference type="RefSeq" id="WP_153448638.1">
    <property type="nucleotide sequence ID" value="NZ_CP045700.1"/>
</dbReference>
<dbReference type="Proteomes" id="UP000348942">
    <property type="component" value="Chromosome 2"/>
</dbReference>
<dbReference type="EMBL" id="CP045700">
    <property type="protein sequence ID" value="QGA66505.1"/>
    <property type="molecule type" value="Genomic_DNA"/>
</dbReference>
<reference evidence="1 2" key="1">
    <citation type="submission" date="2019-10" db="EMBL/GenBank/DDBJ databases">
        <title>Vibrio sp. nov., isolated from Coralline algae surface.</title>
        <authorList>
            <person name="Geng Y."/>
            <person name="Zhang X."/>
        </authorList>
    </citation>
    <scope>NUCLEOTIDE SEQUENCE [LARGE SCALE GENOMIC DNA]</scope>
    <source>
        <strain evidence="1 2">SM1977</strain>
    </source>
</reference>
<keyword evidence="2" id="KW-1185">Reference proteome</keyword>
<proteinExistence type="predicted"/>
<protein>
    <submittedName>
        <fullName evidence="1">Rubrerythrin</fullName>
    </submittedName>
</protein>
<gene>
    <name evidence="1" type="ORF">GFB47_13860</name>
</gene>